<evidence type="ECO:0000313" key="2">
    <source>
        <dbReference type="Proteomes" id="UP001054945"/>
    </source>
</evidence>
<keyword evidence="2" id="KW-1185">Reference proteome</keyword>
<evidence type="ECO:0000313" key="1">
    <source>
        <dbReference type="EMBL" id="GIY35101.1"/>
    </source>
</evidence>
<organism evidence="1 2">
    <name type="scientific">Caerostris extrusa</name>
    <name type="common">Bark spider</name>
    <name type="synonym">Caerostris bankana</name>
    <dbReference type="NCBI Taxonomy" id="172846"/>
    <lineage>
        <taxon>Eukaryota</taxon>
        <taxon>Metazoa</taxon>
        <taxon>Ecdysozoa</taxon>
        <taxon>Arthropoda</taxon>
        <taxon>Chelicerata</taxon>
        <taxon>Arachnida</taxon>
        <taxon>Araneae</taxon>
        <taxon>Araneomorphae</taxon>
        <taxon>Entelegynae</taxon>
        <taxon>Araneoidea</taxon>
        <taxon>Araneidae</taxon>
        <taxon>Caerostris</taxon>
    </lineage>
</organism>
<accession>A0AAV4SPC1</accession>
<reference evidence="1 2" key="1">
    <citation type="submission" date="2021-06" db="EMBL/GenBank/DDBJ databases">
        <title>Caerostris extrusa draft genome.</title>
        <authorList>
            <person name="Kono N."/>
            <person name="Arakawa K."/>
        </authorList>
    </citation>
    <scope>NUCLEOTIDE SEQUENCE [LARGE SCALE GENOMIC DNA]</scope>
</reference>
<gene>
    <name evidence="1" type="ORF">CEXT_609341</name>
</gene>
<dbReference type="EMBL" id="BPLR01009857">
    <property type="protein sequence ID" value="GIY35101.1"/>
    <property type="molecule type" value="Genomic_DNA"/>
</dbReference>
<dbReference type="Proteomes" id="UP001054945">
    <property type="component" value="Unassembled WGS sequence"/>
</dbReference>
<comment type="caution">
    <text evidence="1">The sequence shown here is derived from an EMBL/GenBank/DDBJ whole genome shotgun (WGS) entry which is preliminary data.</text>
</comment>
<name>A0AAV4SPC1_CAEEX</name>
<dbReference type="AlphaFoldDB" id="A0AAV4SPC1"/>
<proteinExistence type="predicted"/>
<protein>
    <submittedName>
        <fullName evidence="1">Uncharacterized protein</fullName>
    </submittedName>
</protein>
<sequence>MAFQRMLPDQLHPSHFDRLGYVMECNNCRWDSKDGDNLPILAKAATASDTHDNYNYHRTYQRTINVFVVALNKTTQIRPLPPPPLKSFGSYRLASLPVVSPCRESILEDFVSTFTVGAGLIADFGLQI</sequence>